<dbReference type="EMBL" id="CP159923">
    <property type="protein sequence ID" value="XCO72235.1"/>
    <property type="molecule type" value="Genomic_DNA"/>
</dbReference>
<gene>
    <name evidence="1" type="ORF">ABS251_03565</name>
</gene>
<protein>
    <recommendedName>
        <fullName evidence="2">PD-(D/E)XK nuclease superfamily protein</fullName>
    </recommendedName>
</protein>
<accession>A0AAU8MJF3</accession>
<dbReference type="AlphaFoldDB" id="A0AAU8MJF3"/>
<evidence type="ECO:0008006" key="2">
    <source>
        <dbReference type="Google" id="ProtNLM"/>
    </source>
</evidence>
<organism evidence="1">
    <name type="scientific">Wolbachia endosymbiont of Ephestia elutella</name>
    <dbReference type="NCBI Taxonomy" id="3231696"/>
    <lineage>
        <taxon>Bacteria</taxon>
        <taxon>Pseudomonadati</taxon>
        <taxon>Pseudomonadota</taxon>
        <taxon>Alphaproteobacteria</taxon>
        <taxon>Rickettsiales</taxon>
        <taxon>Anaplasmataceae</taxon>
        <taxon>Wolbachieae</taxon>
        <taxon>Wolbachia</taxon>
    </lineage>
</organism>
<reference evidence="1" key="1">
    <citation type="submission" date="2024-06" db="EMBL/GenBank/DDBJ databases">
        <authorList>
            <person name="Al-Khalidi N."/>
            <person name="Al-Zurfi S.M."/>
            <person name="Lahuf A."/>
        </authorList>
    </citation>
    <scope>NUCLEOTIDE SEQUENCE</scope>
    <source>
        <strain evidence="1">Karbala-1</strain>
    </source>
</reference>
<proteinExistence type="predicted"/>
<sequence>MHGNNEDRELVRALLSGGCDEFSRQFVGFLNNCPSFLHSANKPGFFPAFFFGMFSTAHDAGILGEDERVYFRFDGCGNLKVAVLTNEEDRRIVRCYTIADNENSPGSRFSAEEKQQVEENLPQELQEGEDLDWEEHKIFRFGEECRHFDEGHSFPQRDEYEAPVFHEINPIRAPGELLDLINELANDNAGEVRTNVKRILQYIVDIHDEHEGSLVFGAESDYHGFLCGFLVNFRYRSVADVYPELLIGKGYADVVLLVRGVDQANDSVPVIIELKVGDEEGLEQAKDYAKSCSVSSLPIHTSSPSAVCIALNFQLRGGAGLRTSVQPFSEGGLSLIPGLLHPHGNGVRGNVIRFLQPIASEFTQSPHCDTFSCMSSFAFGNVLSTADLLRVAGRRRGVIITKYLFNHSEEEKMKRIGGRGDAATIVRHALTLALFVSNIGFVVLHIFRYLRSQTLPDKALDLSLLPQAEDNANVREVLCEVNVQSHLQVLSAKKFESLRAYSRSHREGYFEGRFSEQMGNVRNLHQFADELMSAEPNFSNDSNVNGEYRARYEVLFNEISRLLSPLLNGNRLLVNNEAKFQALLRGIFQSCDNPAKVIIEFQLQRGRKIDLVLSKSAENDDTHPIGIELKYANTAEQVERKRVEANRQLSEYEFCGGCKRITGGDAMVLLYAILNAVGQEQDLILIGGLRRASGFSR</sequence>
<name>A0AAU8MJF3_9RICK</name>
<evidence type="ECO:0000313" key="1">
    <source>
        <dbReference type="EMBL" id="XCO72235.1"/>
    </source>
</evidence>